<keyword evidence="3" id="KW-1185">Reference proteome</keyword>
<dbReference type="AlphaFoldDB" id="A0A161TB63"/>
<accession>A0A161TB63</accession>
<name>A0A161TB63_XYLHT</name>
<dbReference type="RefSeq" id="XP_018188422.1">
    <property type="nucleotide sequence ID" value="XM_018331077.1"/>
</dbReference>
<evidence type="ECO:0000256" key="1">
    <source>
        <dbReference type="SAM" id="MobiDB-lite"/>
    </source>
</evidence>
<feature type="region of interest" description="Disordered" evidence="1">
    <location>
        <begin position="1"/>
        <end position="37"/>
    </location>
</feature>
<protein>
    <submittedName>
        <fullName evidence="2">Uncharacterized protein</fullName>
    </submittedName>
</protein>
<feature type="compositionally biased region" description="Polar residues" evidence="1">
    <location>
        <begin position="28"/>
        <end position="37"/>
    </location>
</feature>
<reference evidence="2 3" key="1">
    <citation type="journal article" date="2016" name="Fungal Biol.">
        <title>The genome of Xylona heveae provides a window into fungal endophytism.</title>
        <authorList>
            <person name="Gazis R."/>
            <person name="Kuo A."/>
            <person name="Riley R."/>
            <person name="LaButti K."/>
            <person name="Lipzen A."/>
            <person name="Lin J."/>
            <person name="Amirebrahimi M."/>
            <person name="Hesse C.N."/>
            <person name="Spatafora J.W."/>
            <person name="Henrissat B."/>
            <person name="Hainaut M."/>
            <person name="Grigoriev I.V."/>
            <person name="Hibbett D.S."/>
        </authorList>
    </citation>
    <scope>NUCLEOTIDE SEQUENCE [LARGE SCALE GENOMIC DNA]</scope>
    <source>
        <strain evidence="2 3">TC161</strain>
    </source>
</reference>
<evidence type="ECO:0000313" key="3">
    <source>
        <dbReference type="Proteomes" id="UP000076632"/>
    </source>
</evidence>
<sequence length="123" mass="13772">MLDFRTQHPLTLNRSTPRLSKETKECGQSRTETQTKSNKLTKLAEKCRDTEADKIDDQHYNCSNSLAIPKSKNPAIQQSRSIRGGVQDSTAQRLVGKMGYTKMGDLSGEDWNVVQSIQEGLCI</sequence>
<organism evidence="2 3">
    <name type="scientific">Xylona heveae (strain CBS 132557 / TC161)</name>
    <dbReference type="NCBI Taxonomy" id="1328760"/>
    <lineage>
        <taxon>Eukaryota</taxon>
        <taxon>Fungi</taxon>
        <taxon>Dikarya</taxon>
        <taxon>Ascomycota</taxon>
        <taxon>Pezizomycotina</taxon>
        <taxon>Xylonomycetes</taxon>
        <taxon>Xylonales</taxon>
        <taxon>Xylonaceae</taxon>
        <taxon>Xylona</taxon>
    </lineage>
</organism>
<dbReference type="EMBL" id="KV407458">
    <property type="protein sequence ID" value="KZF22867.1"/>
    <property type="molecule type" value="Genomic_DNA"/>
</dbReference>
<dbReference type="Proteomes" id="UP000076632">
    <property type="component" value="Unassembled WGS sequence"/>
</dbReference>
<gene>
    <name evidence="2" type="ORF">L228DRAFT_238771</name>
</gene>
<dbReference type="InParanoid" id="A0A161TB63"/>
<proteinExistence type="predicted"/>
<dbReference type="GeneID" id="28896214"/>
<evidence type="ECO:0000313" key="2">
    <source>
        <dbReference type="EMBL" id="KZF22867.1"/>
    </source>
</evidence>
<feature type="compositionally biased region" description="Polar residues" evidence="1">
    <location>
        <begin position="8"/>
        <end position="18"/>
    </location>
</feature>